<dbReference type="InterPro" id="IPR004474">
    <property type="entry name" value="LytR_CpsA_psr"/>
</dbReference>
<comment type="caution">
    <text evidence="3">The sequence shown here is derived from an EMBL/GenBank/DDBJ whole genome shotgun (WGS) entry which is preliminary data.</text>
</comment>
<dbReference type="NCBIfam" id="TIGR00350">
    <property type="entry name" value="lytR_cpsA_psr"/>
    <property type="match status" value="1"/>
</dbReference>
<dbReference type="RefSeq" id="WP_184811770.1">
    <property type="nucleotide sequence ID" value="NZ_JACHJQ010000004.1"/>
</dbReference>
<evidence type="ECO:0000313" key="4">
    <source>
        <dbReference type="Proteomes" id="UP000520767"/>
    </source>
</evidence>
<name>A0A7W7VET1_9PSEU</name>
<organism evidence="3 4">
    <name type="scientific">Actinophytocola algeriensis</name>
    <dbReference type="NCBI Taxonomy" id="1768010"/>
    <lineage>
        <taxon>Bacteria</taxon>
        <taxon>Bacillati</taxon>
        <taxon>Actinomycetota</taxon>
        <taxon>Actinomycetes</taxon>
        <taxon>Pseudonocardiales</taxon>
        <taxon>Pseudonocardiaceae</taxon>
    </lineage>
</organism>
<protein>
    <submittedName>
        <fullName evidence="3">LCP family protein required for cell wall assembly</fullName>
    </submittedName>
</protein>
<sequence>MLVWAGRALVALVSAAVLATIGFGWYTYRTAEGDVVRDDVITAADPADPPSARDLPRTEQTILLVGLDSRSDTQGNPLPQDVLDELRAGEASGEQNTDTMMVVHLPADPEKKAFAVSLPRDSYVDIAGGFGTHKLNSAYARGKNAAASRLRGEGADDAAVERESTTEGRRTLIATVSALTGLRIDHYAEINLFGFSEITKAVGGVPVCLNEPVDDSYSGAVFPAGQQTLQGVDALKFVRQRHGLQNGDLDRVRRQQAFLAGVANQLFSSGTLTSPTRISALVDALTKSVVLDKNWDLMSFAAQVSTLTGDHIEFSTIPTGSIDLQTPSDGSAVEVDPEQVRAYVRTVLTGPPPSSQTSPAGTGEVVVRKLAQESPDQPITAGGIPCVN</sequence>
<accession>A0A7W7VET1</accession>
<dbReference type="Proteomes" id="UP000520767">
    <property type="component" value="Unassembled WGS sequence"/>
</dbReference>
<dbReference type="AlphaFoldDB" id="A0A7W7VET1"/>
<dbReference type="InterPro" id="IPR050922">
    <property type="entry name" value="LytR/CpsA/Psr_CW_biosynth"/>
</dbReference>
<keyword evidence="4" id="KW-1185">Reference proteome</keyword>
<gene>
    <name evidence="3" type="ORF">FHR82_003833</name>
</gene>
<dbReference type="PANTHER" id="PTHR33392">
    <property type="entry name" value="POLYISOPRENYL-TEICHOIC ACID--PEPTIDOGLYCAN TEICHOIC ACID TRANSFERASE TAGU"/>
    <property type="match status" value="1"/>
</dbReference>
<dbReference type="EMBL" id="JACHJQ010000004">
    <property type="protein sequence ID" value="MBB4907591.1"/>
    <property type="molecule type" value="Genomic_DNA"/>
</dbReference>
<dbReference type="PANTHER" id="PTHR33392:SF6">
    <property type="entry name" value="POLYISOPRENYL-TEICHOIC ACID--PEPTIDOGLYCAN TEICHOIC ACID TRANSFERASE TAGU"/>
    <property type="match status" value="1"/>
</dbReference>
<evidence type="ECO:0000259" key="2">
    <source>
        <dbReference type="Pfam" id="PF03816"/>
    </source>
</evidence>
<feature type="domain" description="Cell envelope-related transcriptional attenuator" evidence="2">
    <location>
        <begin position="96"/>
        <end position="266"/>
    </location>
</feature>
<proteinExistence type="inferred from homology"/>
<dbReference type="Gene3D" id="3.40.630.190">
    <property type="entry name" value="LCP protein"/>
    <property type="match status" value="1"/>
</dbReference>
<comment type="similarity">
    <text evidence="1">Belongs to the LytR/CpsA/Psr (LCP) family.</text>
</comment>
<reference evidence="3 4" key="1">
    <citation type="submission" date="2020-08" db="EMBL/GenBank/DDBJ databases">
        <title>Genomic Encyclopedia of Type Strains, Phase III (KMG-III): the genomes of soil and plant-associated and newly described type strains.</title>
        <authorList>
            <person name="Whitman W."/>
        </authorList>
    </citation>
    <scope>NUCLEOTIDE SEQUENCE [LARGE SCALE GENOMIC DNA]</scope>
    <source>
        <strain evidence="3 4">CECT 8960</strain>
    </source>
</reference>
<evidence type="ECO:0000256" key="1">
    <source>
        <dbReference type="ARBA" id="ARBA00006068"/>
    </source>
</evidence>
<evidence type="ECO:0000313" key="3">
    <source>
        <dbReference type="EMBL" id="MBB4907591.1"/>
    </source>
</evidence>
<dbReference type="Pfam" id="PF03816">
    <property type="entry name" value="LytR_cpsA_psr"/>
    <property type="match status" value="1"/>
</dbReference>